<feature type="transmembrane region" description="Helical" evidence="1">
    <location>
        <begin position="89"/>
        <end position="110"/>
    </location>
</feature>
<keyword evidence="3" id="KW-1185">Reference proteome</keyword>
<protein>
    <recommendedName>
        <fullName evidence="4">Serpentine receptor class gamma</fullName>
    </recommendedName>
</protein>
<comment type="caution">
    <text evidence="2">The sequence shown here is derived from an EMBL/GenBank/DDBJ whole genome shotgun (WGS) entry which is preliminary data.</text>
</comment>
<dbReference type="AlphaFoldDB" id="A0A811K289"/>
<evidence type="ECO:0008006" key="4">
    <source>
        <dbReference type="Google" id="ProtNLM"/>
    </source>
</evidence>
<feature type="transmembrane region" description="Helical" evidence="1">
    <location>
        <begin position="45"/>
        <end position="68"/>
    </location>
</feature>
<dbReference type="OrthoDB" id="5859769at2759"/>
<keyword evidence="1" id="KW-0472">Membrane</keyword>
<proteinExistence type="predicted"/>
<keyword evidence="1" id="KW-1133">Transmembrane helix</keyword>
<sequence>MLLLCCIADLNYWVFDNLVHFKSTENDGVFMIQLEGIGGYLNREYQIYIVSMYVFGIILSHTVLPAQAYFRYSVLRNGRALSNIKTMKLFAFAVLAAAPITYLTAMSYFYSPTTRLGLNYGKLWYKVVPIPIVLYGDIVS</sequence>
<accession>A0A811K289</accession>
<name>A0A811K289_9BILA</name>
<gene>
    <name evidence="2" type="ORF">BOKJ2_LOCUS2686</name>
</gene>
<reference evidence="2" key="1">
    <citation type="submission" date="2020-09" db="EMBL/GenBank/DDBJ databases">
        <authorList>
            <person name="Kikuchi T."/>
        </authorList>
    </citation>
    <scope>NUCLEOTIDE SEQUENCE</scope>
    <source>
        <strain evidence="2">SH1</strain>
    </source>
</reference>
<dbReference type="Proteomes" id="UP000783686">
    <property type="component" value="Unassembled WGS sequence"/>
</dbReference>
<keyword evidence="1" id="KW-0812">Transmembrane</keyword>
<evidence type="ECO:0000313" key="2">
    <source>
        <dbReference type="EMBL" id="CAD5209450.1"/>
    </source>
</evidence>
<dbReference type="EMBL" id="CAJFCW020000002">
    <property type="protein sequence ID" value="CAG9089344.1"/>
    <property type="molecule type" value="Genomic_DNA"/>
</dbReference>
<dbReference type="Proteomes" id="UP000614601">
    <property type="component" value="Unassembled WGS sequence"/>
</dbReference>
<organism evidence="2 3">
    <name type="scientific">Bursaphelenchus okinawaensis</name>
    <dbReference type="NCBI Taxonomy" id="465554"/>
    <lineage>
        <taxon>Eukaryota</taxon>
        <taxon>Metazoa</taxon>
        <taxon>Ecdysozoa</taxon>
        <taxon>Nematoda</taxon>
        <taxon>Chromadorea</taxon>
        <taxon>Rhabditida</taxon>
        <taxon>Tylenchina</taxon>
        <taxon>Tylenchomorpha</taxon>
        <taxon>Aphelenchoidea</taxon>
        <taxon>Aphelenchoididae</taxon>
        <taxon>Bursaphelenchus</taxon>
    </lineage>
</organism>
<evidence type="ECO:0000256" key="1">
    <source>
        <dbReference type="SAM" id="Phobius"/>
    </source>
</evidence>
<evidence type="ECO:0000313" key="3">
    <source>
        <dbReference type="Proteomes" id="UP000614601"/>
    </source>
</evidence>
<dbReference type="EMBL" id="CAJFDH010000002">
    <property type="protein sequence ID" value="CAD5209450.1"/>
    <property type="molecule type" value="Genomic_DNA"/>
</dbReference>